<keyword evidence="3" id="KW-1185">Reference proteome</keyword>
<sequence>MADPFVGEIRMMANTYAPNGWAYCNGQAIAIQQNSVLFSVIGIAFGGNGTTMFNLPDFRGAAPIGTGQGPGLTEVVIGEFKGAADVTLTSNTIPAHTHTLSGKTLLGDQSIPANNLYLAADAGTGGTENLFYMLPGATTPDTNLSPHCVGNSGSGSSHPNTQPFLTLGFCIALQGEYPSRN</sequence>
<evidence type="ECO:0000313" key="2">
    <source>
        <dbReference type="EMBL" id="OZY84695.1"/>
    </source>
</evidence>
<dbReference type="Proteomes" id="UP000216101">
    <property type="component" value="Unassembled WGS sequence"/>
</dbReference>
<dbReference type="RefSeq" id="WP_094985723.1">
    <property type="nucleotide sequence ID" value="NZ_NHNI01000002.1"/>
</dbReference>
<feature type="domain" description="Phage tail collar" evidence="1">
    <location>
        <begin position="7"/>
        <end position="63"/>
    </location>
</feature>
<gene>
    <name evidence="2" type="ORF">CBP51_16115</name>
</gene>
<evidence type="ECO:0000313" key="3">
    <source>
        <dbReference type="Proteomes" id="UP000216101"/>
    </source>
</evidence>
<evidence type="ECO:0000259" key="1">
    <source>
        <dbReference type="Pfam" id="PF07484"/>
    </source>
</evidence>
<comment type="caution">
    <text evidence="2">The sequence shown here is derived from an EMBL/GenBank/DDBJ whole genome shotgun (WGS) entry which is preliminary data.</text>
</comment>
<accession>A0A266Q4C3</accession>
<dbReference type="AlphaFoldDB" id="A0A266Q4C3"/>
<name>A0A266Q4C3_9GAMM</name>
<reference evidence="3" key="1">
    <citation type="submission" date="2017-05" db="EMBL/GenBank/DDBJ databases">
        <authorList>
            <person name="Barney B.M."/>
        </authorList>
    </citation>
    <scope>NUCLEOTIDE SEQUENCE [LARGE SCALE GENOMIC DNA]</scope>
    <source>
        <strain evidence="3">PSBB022</strain>
    </source>
</reference>
<protein>
    <recommendedName>
        <fullName evidence="1">Phage tail collar domain-containing protein</fullName>
    </recommendedName>
</protein>
<dbReference type="SUPFAM" id="SSF88874">
    <property type="entry name" value="Receptor-binding domain of short tail fibre protein gp12"/>
    <property type="match status" value="1"/>
</dbReference>
<proteinExistence type="predicted"/>
<dbReference type="Pfam" id="PF07484">
    <property type="entry name" value="Collar"/>
    <property type="match status" value="1"/>
</dbReference>
<dbReference type="InterPro" id="IPR011083">
    <property type="entry name" value="Phage_tail_collar_dom"/>
</dbReference>
<organism evidence="2 3">
    <name type="scientific">Cellvibrio mixtus</name>
    <dbReference type="NCBI Taxonomy" id="39650"/>
    <lineage>
        <taxon>Bacteria</taxon>
        <taxon>Pseudomonadati</taxon>
        <taxon>Pseudomonadota</taxon>
        <taxon>Gammaproteobacteria</taxon>
        <taxon>Cellvibrionales</taxon>
        <taxon>Cellvibrionaceae</taxon>
        <taxon>Cellvibrio</taxon>
    </lineage>
</organism>
<dbReference type="InterPro" id="IPR037053">
    <property type="entry name" value="Phage_tail_collar_dom_sf"/>
</dbReference>
<dbReference type="EMBL" id="NHNI01000002">
    <property type="protein sequence ID" value="OZY84695.1"/>
    <property type="molecule type" value="Genomic_DNA"/>
</dbReference>
<dbReference type="Gene3D" id="3.90.1340.10">
    <property type="entry name" value="Phage tail collar domain"/>
    <property type="match status" value="1"/>
</dbReference>